<dbReference type="FunFam" id="2.60.120.380:FF:000013">
    <property type="entry name" value="Alkaline serine protease"/>
    <property type="match status" value="1"/>
</dbReference>
<dbReference type="PANTHER" id="PTHR36234">
    <property type="entry name" value="LYSYL ENDOPEPTIDASE"/>
    <property type="match status" value="1"/>
</dbReference>
<dbReference type="InterPro" id="IPR009003">
    <property type="entry name" value="Peptidase_S1_PA"/>
</dbReference>
<dbReference type="PANTHER" id="PTHR36234:SF5">
    <property type="entry name" value="LYSYL ENDOPEPTIDASE"/>
    <property type="match status" value="1"/>
</dbReference>
<dbReference type="Proteomes" id="UP000291338">
    <property type="component" value="Unassembled WGS sequence"/>
</dbReference>
<dbReference type="InterPro" id="IPR007280">
    <property type="entry name" value="Peptidase_C_arc/bac"/>
</dbReference>
<dbReference type="RefSeq" id="WP_130256052.1">
    <property type="nucleotide sequence ID" value="NZ_PPSX01000048.1"/>
</dbReference>
<dbReference type="Gene3D" id="2.60.120.380">
    <property type="match status" value="2"/>
</dbReference>
<dbReference type="GO" id="GO:0006508">
    <property type="term" value="P:proteolysis"/>
    <property type="evidence" value="ECO:0007669"/>
    <property type="project" value="UniProtKB-KW"/>
</dbReference>
<dbReference type="Pfam" id="PF04151">
    <property type="entry name" value="PPC"/>
    <property type="match status" value="2"/>
</dbReference>
<feature type="domain" description="Peptidase C-terminal archaeal/bacterial" evidence="6">
    <location>
        <begin position="557"/>
        <end position="623"/>
    </location>
</feature>
<evidence type="ECO:0000256" key="5">
    <source>
        <dbReference type="SAM" id="SignalP"/>
    </source>
</evidence>
<accession>A0A4Q7IK84</accession>
<evidence type="ECO:0000256" key="1">
    <source>
        <dbReference type="ARBA" id="ARBA00022670"/>
    </source>
</evidence>
<evidence type="ECO:0000313" key="7">
    <source>
        <dbReference type="EMBL" id="RZQ52583.1"/>
    </source>
</evidence>
<dbReference type="InterPro" id="IPR043504">
    <property type="entry name" value="Peptidase_S1_PA_chymotrypsin"/>
</dbReference>
<organism evidence="7 8">
    <name type="scientific">Pseudoalteromonas phenolica</name>
    <dbReference type="NCBI Taxonomy" id="161398"/>
    <lineage>
        <taxon>Bacteria</taxon>
        <taxon>Pseudomonadati</taxon>
        <taxon>Pseudomonadota</taxon>
        <taxon>Gammaproteobacteria</taxon>
        <taxon>Alteromonadales</taxon>
        <taxon>Pseudoalteromonadaceae</taxon>
        <taxon>Pseudoalteromonas</taxon>
    </lineage>
</organism>
<keyword evidence="5" id="KW-0732">Signal</keyword>
<name>A0A4Q7IK84_9GAMM</name>
<evidence type="ECO:0000313" key="8">
    <source>
        <dbReference type="Proteomes" id="UP000291338"/>
    </source>
</evidence>
<evidence type="ECO:0000259" key="6">
    <source>
        <dbReference type="Pfam" id="PF04151"/>
    </source>
</evidence>
<feature type="signal peptide" evidence="5">
    <location>
        <begin position="1"/>
        <end position="19"/>
    </location>
</feature>
<dbReference type="Pfam" id="PF13365">
    <property type="entry name" value="Trypsin_2"/>
    <property type="match status" value="1"/>
</dbReference>
<evidence type="ECO:0000256" key="4">
    <source>
        <dbReference type="SAM" id="MobiDB-lite"/>
    </source>
</evidence>
<dbReference type="AlphaFoldDB" id="A0A4Q7IK84"/>
<keyword evidence="1" id="KW-0645">Protease</keyword>
<feature type="chain" id="PRO_5020690665" description="Peptidase C-terminal archaeal/bacterial domain-containing protein" evidence="5">
    <location>
        <begin position="20"/>
        <end position="636"/>
    </location>
</feature>
<feature type="domain" description="Peptidase C-terminal archaeal/bacterial" evidence="6">
    <location>
        <begin position="447"/>
        <end position="515"/>
    </location>
</feature>
<dbReference type="GO" id="GO:0008233">
    <property type="term" value="F:peptidase activity"/>
    <property type="evidence" value="ECO:0007669"/>
    <property type="project" value="UniProtKB-KW"/>
</dbReference>
<evidence type="ECO:0000256" key="2">
    <source>
        <dbReference type="ARBA" id="ARBA00022801"/>
    </source>
</evidence>
<keyword evidence="2" id="KW-0378">Hydrolase</keyword>
<comment type="caution">
    <text evidence="7">The sequence shown here is derived from an EMBL/GenBank/DDBJ whole genome shotgun (WGS) entry which is preliminary data.</text>
</comment>
<proteinExistence type="predicted"/>
<dbReference type="Gene3D" id="2.40.10.10">
    <property type="entry name" value="Trypsin-like serine proteases"/>
    <property type="match status" value="2"/>
</dbReference>
<protein>
    <recommendedName>
        <fullName evidence="6">Peptidase C-terminal archaeal/bacterial domain-containing protein</fullName>
    </recommendedName>
</protein>
<sequence>MKLKMLLPILGVASASALAQAPLTEAQMMKYTSKAQKTTIGKASKLNLPLSSQFATASMNGQSVITQTVSHPNASYIKLHFKNIKLQNGGKLVVRSEDGSERYEYTEFNMNAATTAQGDDGVSSFYAMSVSADKVVVEYTPGNNVGNTLLAQSEMNTLNAEIDSYYHGTENELVQPAETDTGIYSTCGAMERKDVQCWANSNPTEFERSRPVARLLMNGAGLCTGWRVGSDNRMFTNNHCVDSSAELANTEVWFNYQHTSCNGSTLDTVVKVTGKDLLKTDYTLDYTLFTINDFAKAAPFGYFGLDVRDATQGERIYIPQHGSGNPKELSIESDRDATGLCSVNDANATGRGTGTDLGYYCDTIGGSSGSPVLAAQTNKVIALHHLGGCTNKGAKISLIWPQVSSHFNGQIPNGDNGTGPVDPVDPPSNELQDGVAVSISGATNSEQFFTFDVPANKAEVSFNITGGSGDADLYIQQGTKPSKSSYSCRPYKNGNEETCTVNNPTAGTWHVMVHGYQAFSGVSLKAQTADGTSCGESCLQNGVPKTNLSGASNSQVVYTIDVPAGVTLNVNTSGGTGDADLYVRKGQAPTTSTYDCRPYRNGNTESCSLNSGTGGTYYIMLRGYNAYSGLTLTASH</sequence>
<gene>
    <name evidence="7" type="ORF">C1E23_13355</name>
</gene>
<feature type="region of interest" description="Disordered" evidence="4">
    <location>
        <begin position="409"/>
        <end position="428"/>
    </location>
</feature>
<dbReference type="SUPFAM" id="SSF50494">
    <property type="entry name" value="Trypsin-like serine proteases"/>
    <property type="match status" value="1"/>
</dbReference>
<keyword evidence="3" id="KW-0865">Zymogen</keyword>
<dbReference type="EMBL" id="PPSX01000048">
    <property type="protein sequence ID" value="RZQ52583.1"/>
    <property type="molecule type" value="Genomic_DNA"/>
</dbReference>
<evidence type="ECO:0000256" key="3">
    <source>
        <dbReference type="ARBA" id="ARBA00023145"/>
    </source>
</evidence>
<reference evidence="7 8" key="1">
    <citation type="submission" date="2018-01" db="EMBL/GenBank/DDBJ databases">
        <title>Co-occurrence of chitin degradation, pigmentation and bioactivity in marine Pseudoalteromonas.</title>
        <authorList>
            <person name="Paulsen S."/>
            <person name="Gram L."/>
            <person name="Machado H."/>
        </authorList>
    </citation>
    <scope>NUCLEOTIDE SEQUENCE [LARGE SCALE GENOMIC DNA]</scope>
    <source>
        <strain evidence="7 8">S3898</strain>
    </source>
</reference>